<reference evidence="4" key="1">
    <citation type="submission" date="2019-02" db="EMBL/GenBank/DDBJ databases">
        <title>Isolation and identification of novel species under the genus Muribaculum.</title>
        <authorList>
            <person name="Miyake S."/>
            <person name="Ding Y."/>
            <person name="Low A."/>
            <person name="Soh M."/>
            <person name="Seedorf H."/>
        </authorList>
    </citation>
    <scope>NUCLEOTIDE SEQUENCE [LARGE SCALE GENOMIC DNA]</scope>
    <source>
        <strain evidence="4">H5</strain>
    </source>
</reference>
<evidence type="ECO:0000256" key="2">
    <source>
        <dbReference type="SAM" id="Phobius"/>
    </source>
</evidence>
<keyword evidence="2" id="KW-0812">Transmembrane</keyword>
<dbReference type="InterPro" id="IPR052894">
    <property type="entry name" value="AsmA-related"/>
</dbReference>
<protein>
    <recommendedName>
        <fullName evidence="5">AsmA-like C-terminal domain-containing protein</fullName>
    </recommendedName>
</protein>
<sequence>MNEQTSQNVNSGTVGKKNNGNPRHPLKKRPVWIKILRGMLWVIACLTAVVLIAITIAVSYLKPERLTPLVEKYANEYIDADISIGRIEISFWHTFPRFELDITDLSVKSNALSPLPHDSVAGMPVWADSLLTLHRFNGAINIPKLLAGNITLYDIILDRPEINIVQATPQRSNLDIFPESKKEDENNETSVFISDLSFATFEIRNGMSVRYLSVPDSTDISITLSDTRLNGNNAPDYSVDIHGLTSASVSDFSIKNLSFGIGGDIRWSQYDPQKLALNNFKISAGKVNTTLSTDINFAEGLRIDRFNFLLPRTPASDIMELIPEEMCGETANLKAGFDIKLGIELTQQFRPAVDSIPSVNVTLEIPEGRADYEQLHLSRFALLAKAEINGEKLDASTINVEKLLAIGQGVGFELNGKIDHIISDPTISGTFKGGVEISRLPKKLLAELPCEIDGSLRADSKFSLRKSYLDQNNFHRIRLTGEATLRNLKISMPELPAELYSRTMELKLGTNSSFTRGDISVDSLLTASLKIDTISAGITGMILQASEVKMGVGCQNTSSSADTSIINPIGGRIVADRLLFRSTEDSTRIRLRKSTVGATLRRYKDDKTKPQLVLNVATDGAFYGDRLNRALLGKSLLLVTAYPSAVTQRPRRSPLIDSLSVANPDLPQDSLRAMARAIRRARMKTLSASDSVAVAEGEVIDISVDNSMRRLLRRWDARGVLKSERMRVFTPYFPLRNTLSDLNIRFNSDSLTITDTRLRTGHTSLVMNGSVSNIKKALTSINHQQPLRLDFTLDGDTIEVNEIAGAVFAGAAFAESDTTGIFIAQESDNERAMQSSVETNASDTMATLVIPSNVEANINVKANNIAYSNLMFRDFKGRLNVYKGAINLEQLTAATNVGGIDLNALYSAPSKEDASFAFGLGIKDFHIKQFLELVPAIDSLMPLLYGIDGIINANIAATTRISDGMNIDIPTLKAALKLSGDSLVLIDEATFKKIGKWLMFKHKEKNVIDSMNVEMIVQNSQLEMFPFIFDIDRYRLGVMGTNDMAMNLKYHIAVLKSPLPFKFGINISGNVDDMKIRLGKAKFNEKNMPKSVAIADTTRINLVREIGNIFRRGVRDANIGSLDFSGLPDSGTADSSTTDTISRRDSLYFIQEGLIAPPDTAIHASIIPETKKTKNKKAKK</sequence>
<dbReference type="GO" id="GO:0090313">
    <property type="term" value="P:regulation of protein targeting to membrane"/>
    <property type="evidence" value="ECO:0007669"/>
    <property type="project" value="TreeGrafter"/>
</dbReference>
<keyword evidence="4" id="KW-1185">Reference proteome</keyword>
<dbReference type="EMBL" id="CP039396">
    <property type="protein sequence ID" value="QCD42551.1"/>
    <property type="molecule type" value="Genomic_DNA"/>
</dbReference>
<evidence type="ECO:0000256" key="1">
    <source>
        <dbReference type="SAM" id="MobiDB-lite"/>
    </source>
</evidence>
<dbReference type="GO" id="GO:0005886">
    <property type="term" value="C:plasma membrane"/>
    <property type="evidence" value="ECO:0007669"/>
    <property type="project" value="TreeGrafter"/>
</dbReference>
<proteinExistence type="predicted"/>
<dbReference type="AlphaFoldDB" id="A0A4P7W3M8"/>
<evidence type="ECO:0000313" key="3">
    <source>
        <dbReference type="EMBL" id="QCD42551.1"/>
    </source>
</evidence>
<dbReference type="Proteomes" id="UP000297149">
    <property type="component" value="Chromosome"/>
</dbReference>
<dbReference type="PANTHER" id="PTHR30441:SF8">
    <property type="entry name" value="DUF748 DOMAIN-CONTAINING PROTEIN"/>
    <property type="match status" value="1"/>
</dbReference>
<feature type="region of interest" description="Disordered" evidence="1">
    <location>
        <begin position="1"/>
        <end position="25"/>
    </location>
</feature>
<dbReference type="PANTHER" id="PTHR30441">
    <property type="entry name" value="DUF748 DOMAIN-CONTAINING PROTEIN"/>
    <property type="match status" value="1"/>
</dbReference>
<evidence type="ECO:0000313" key="4">
    <source>
        <dbReference type="Proteomes" id="UP000297149"/>
    </source>
</evidence>
<gene>
    <name evidence="3" type="ORF">E7747_09825</name>
</gene>
<accession>A0A4P7W3M8</accession>
<feature type="transmembrane region" description="Helical" evidence="2">
    <location>
        <begin position="38"/>
        <end position="61"/>
    </location>
</feature>
<dbReference type="RefSeq" id="WP_136415694.1">
    <property type="nucleotide sequence ID" value="NZ_CP039396.1"/>
</dbReference>
<dbReference type="KEGG" id="ddb:E7747_09825"/>
<name>A0A4P7W3M8_9BACT</name>
<keyword evidence="2" id="KW-1133">Transmembrane helix</keyword>
<feature type="compositionally biased region" description="Polar residues" evidence="1">
    <location>
        <begin position="1"/>
        <end position="21"/>
    </location>
</feature>
<evidence type="ECO:0008006" key="5">
    <source>
        <dbReference type="Google" id="ProtNLM"/>
    </source>
</evidence>
<keyword evidence="2" id="KW-0472">Membrane</keyword>
<organism evidence="3 4">
    <name type="scientific">Duncaniella dubosii</name>
    <dbReference type="NCBI Taxonomy" id="2518971"/>
    <lineage>
        <taxon>Bacteria</taxon>
        <taxon>Pseudomonadati</taxon>
        <taxon>Bacteroidota</taxon>
        <taxon>Bacteroidia</taxon>
        <taxon>Bacteroidales</taxon>
        <taxon>Muribaculaceae</taxon>
        <taxon>Duncaniella</taxon>
    </lineage>
</organism>